<dbReference type="RefSeq" id="WP_090019386.1">
    <property type="nucleotide sequence ID" value="NZ_FNCE01000003.1"/>
</dbReference>
<dbReference type="AlphaFoldDB" id="A0A1G7Q801"/>
<keyword evidence="6 12" id="KW-0547">Nucleotide-binding</keyword>
<keyword evidence="3 12" id="KW-0820">tRNA-binding</keyword>
<dbReference type="EC" id="6.1.1.7" evidence="12"/>
<proteinExistence type="inferred from homology"/>
<evidence type="ECO:0000256" key="1">
    <source>
        <dbReference type="ARBA" id="ARBA00004496"/>
    </source>
</evidence>
<keyword evidence="7 12" id="KW-0862">Zinc</keyword>
<keyword evidence="9 12" id="KW-0694">RNA-binding</keyword>
<evidence type="ECO:0000256" key="11">
    <source>
        <dbReference type="ARBA" id="ARBA00023146"/>
    </source>
</evidence>
<dbReference type="Pfam" id="PF07973">
    <property type="entry name" value="tRNA_SAD"/>
    <property type="match status" value="1"/>
</dbReference>
<evidence type="ECO:0000256" key="3">
    <source>
        <dbReference type="ARBA" id="ARBA00022555"/>
    </source>
</evidence>
<dbReference type="InterPro" id="IPR018163">
    <property type="entry name" value="Thr/Ala-tRNA-synth_IIc_edit"/>
</dbReference>
<comment type="domain">
    <text evidence="12">Consists of three domains; the N-terminal catalytic domain, the editing domain and the C-terminal C-Ala domain. The editing domain removes incorrectly charged amino acids, while the C-Ala domain, along with tRNA(Ala), serves as a bridge to cooperatively bring together the editing and aminoacylation centers thus stimulating deacylation of misacylated tRNAs.</text>
</comment>
<dbReference type="GO" id="GO:0005829">
    <property type="term" value="C:cytosol"/>
    <property type="evidence" value="ECO:0007669"/>
    <property type="project" value="TreeGrafter"/>
</dbReference>
<dbReference type="InterPro" id="IPR050058">
    <property type="entry name" value="Ala-tRNA_ligase"/>
</dbReference>
<dbReference type="SMART" id="SM00863">
    <property type="entry name" value="tRNA_SAD"/>
    <property type="match status" value="1"/>
</dbReference>
<dbReference type="GO" id="GO:0045892">
    <property type="term" value="P:negative regulation of DNA-templated transcription"/>
    <property type="evidence" value="ECO:0007669"/>
    <property type="project" value="TreeGrafter"/>
</dbReference>
<feature type="domain" description="Alanyl-transfer RNA synthetases family profile" evidence="14">
    <location>
        <begin position="2"/>
        <end position="716"/>
    </location>
</feature>
<protein>
    <recommendedName>
        <fullName evidence="12">Alanine--tRNA ligase</fullName>
        <ecNumber evidence="12">6.1.1.7</ecNumber>
    </recommendedName>
    <alternativeName>
        <fullName evidence="12">Alanyl-tRNA synthetase</fullName>
        <shortName evidence="12">AlaRS</shortName>
    </alternativeName>
</protein>
<accession>A0A1G7Q801</accession>
<evidence type="ECO:0000313" key="15">
    <source>
        <dbReference type="EMBL" id="SDF94595.1"/>
    </source>
</evidence>
<evidence type="ECO:0000256" key="9">
    <source>
        <dbReference type="ARBA" id="ARBA00022884"/>
    </source>
</evidence>
<comment type="function">
    <text evidence="12">Catalyzes the attachment of alanine to tRNA(Ala) in a two-step reaction: alanine is first activated by ATP to form Ala-AMP and then transferred to the acceptor end of tRNA(Ala). Also edits incorrectly charged Ser-tRNA(Ala) and Gly-tRNA(Ala) via its editing domain.</text>
</comment>
<dbReference type="GO" id="GO:0002161">
    <property type="term" value="F:aminoacyl-tRNA deacylase activity"/>
    <property type="evidence" value="ECO:0007669"/>
    <property type="project" value="TreeGrafter"/>
</dbReference>
<dbReference type="Gene3D" id="3.30.980.10">
    <property type="entry name" value="Threonyl-trna Synthetase, Chain A, domain 2"/>
    <property type="match status" value="1"/>
</dbReference>
<dbReference type="GO" id="GO:0006419">
    <property type="term" value="P:alanyl-tRNA aminoacylation"/>
    <property type="evidence" value="ECO:0007669"/>
    <property type="project" value="UniProtKB-UniRule"/>
</dbReference>
<dbReference type="InterPro" id="IPR018165">
    <property type="entry name" value="Ala-tRNA-synth_IIc_core"/>
</dbReference>
<dbReference type="InterPro" id="IPR023033">
    <property type="entry name" value="Ala_tRNA_ligase_euk/bac"/>
</dbReference>
<organism evidence="15 16">
    <name type="scientific">Limimonas halophila</name>
    <dbReference type="NCBI Taxonomy" id="1082479"/>
    <lineage>
        <taxon>Bacteria</taxon>
        <taxon>Pseudomonadati</taxon>
        <taxon>Pseudomonadota</taxon>
        <taxon>Alphaproteobacteria</taxon>
        <taxon>Rhodospirillales</taxon>
        <taxon>Rhodovibrionaceae</taxon>
        <taxon>Limimonas</taxon>
    </lineage>
</organism>
<dbReference type="SUPFAM" id="SSF101353">
    <property type="entry name" value="Putative anticodon-binding domain of alanyl-tRNA synthetase (AlaRS)"/>
    <property type="match status" value="1"/>
</dbReference>
<dbReference type="InterPro" id="IPR018162">
    <property type="entry name" value="Ala-tRNA-ligase_IIc_anticod-bd"/>
</dbReference>
<dbReference type="InterPro" id="IPR002318">
    <property type="entry name" value="Ala-tRNA-lgiase_IIc"/>
</dbReference>
<sequence length="884" mass="96343">MLTTNEIRRQFLDYFHRHDHEIVSSSPLVPRNDPTLLFTNAGMVQFKNVFTGHEHVPYNRAVTSQKCVRAGGKHNDLENVGYTARHHTFFEMLGNFSFGDYFKERAIELAWKLVTEEFGLPRERLLATVYVDDDDAYNLWRKVAGLPEDRILRISGSDNFWAMGDTGPCGPCSEIFYDHGPEVPGGPPGSDDEGDRFIEIWNLVFMQYDQPEPGQKVELPRPSIDTGMGLERIAAVLQGKHDNYDIDLLRGLMEASADLSGVSPDGEYRPSHKVIADHLRATAFLMADGVMPSNEGRGYVLRRIMRRAMRHVHKLGVREPMMHKLVPQLVSAMGDHFTELRRVEALVTETLKMEEGRFQGTLERGLKMLSDETAKLPDGGTLPGEVAFKLYDTYGFPVDLTRDILRGEGMALDEQGFHEAMERQRAAARKAWAGSGEAAWDTVWFDVRDEAGATEFLGYEHDTASAHIEAIVRKGERVGSATAGETVELVTNQTPFYGESGGQVGDTGTIETPTGRGRVTDTQKKVGDLHVHTVVVEQGTLARGESAELAIDGERRSRIRAHHSATHLLHEALRRQLGAHIAQKGSLVAPDRLRFDISQPTPISRDDLMAVEGVVNARIRANTDVAAKVMPKDDAIEAGAVALFGEKYGEEVRVVSMGGQDPGANAPWSMELCGGTHVQRTGDIGFFKITHEEGLAAGVRRIEAVAHQPAEQYVREQENTVREAAAALRATPDGLVERLNQLLDERKRLERDLAETRKKLATAGSGGGVETRDVGGVPFASRVVGEVPPKDLKPMADEMKKKLGTGVVAIAGSWEGKASLVVGVTSDLTNTVDAVQLVRVGSQALGGKGGGGRPDMAQAGGPNPDAGEDAVSAIASALSEAVAA</sequence>
<dbReference type="Pfam" id="PF01411">
    <property type="entry name" value="tRNA-synt_2c"/>
    <property type="match status" value="1"/>
</dbReference>
<keyword evidence="4 12" id="KW-0436">Ligase</keyword>
<evidence type="ECO:0000256" key="5">
    <source>
        <dbReference type="ARBA" id="ARBA00022723"/>
    </source>
</evidence>
<dbReference type="InterPro" id="IPR018164">
    <property type="entry name" value="Ala-tRNA-synth_IIc_N"/>
</dbReference>
<dbReference type="InterPro" id="IPR012947">
    <property type="entry name" value="tRNA_SAD"/>
</dbReference>
<keyword evidence="8 12" id="KW-0067">ATP-binding</keyword>
<keyword evidence="11 12" id="KW-0030">Aminoacyl-tRNA synthetase</keyword>
<dbReference type="Proteomes" id="UP000199415">
    <property type="component" value="Unassembled WGS sequence"/>
</dbReference>
<evidence type="ECO:0000256" key="12">
    <source>
        <dbReference type="HAMAP-Rule" id="MF_00036"/>
    </source>
</evidence>
<dbReference type="Gene3D" id="3.30.54.20">
    <property type="match status" value="1"/>
</dbReference>
<feature type="binding site" evidence="12">
    <location>
        <position position="673"/>
    </location>
    <ligand>
        <name>Zn(2+)</name>
        <dbReference type="ChEBI" id="CHEBI:29105"/>
    </ligand>
</feature>
<dbReference type="SUPFAM" id="SSF55186">
    <property type="entry name" value="ThrRS/AlaRS common domain"/>
    <property type="match status" value="1"/>
</dbReference>
<gene>
    <name evidence="12" type="primary">alaS</name>
    <name evidence="15" type="ORF">SAMN05216241_103272</name>
</gene>
<keyword evidence="5 12" id="KW-0479">Metal-binding</keyword>
<dbReference type="GO" id="GO:0000049">
    <property type="term" value="F:tRNA binding"/>
    <property type="evidence" value="ECO:0007669"/>
    <property type="project" value="UniProtKB-KW"/>
</dbReference>
<dbReference type="GO" id="GO:0004813">
    <property type="term" value="F:alanine-tRNA ligase activity"/>
    <property type="evidence" value="ECO:0007669"/>
    <property type="project" value="UniProtKB-UniRule"/>
</dbReference>
<dbReference type="FunFam" id="3.30.54.20:FF:000001">
    <property type="entry name" value="Alanine--tRNA ligase"/>
    <property type="match status" value="1"/>
</dbReference>
<dbReference type="Gene3D" id="3.30.930.10">
    <property type="entry name" value="Bira Bifunctional Protein, Domain 2"/>
    <property type="match status" value="1"/>
</dbReference>
<dbReference type="Gene3D" id="6.10.250.550">
    <property type="match status" value="1"/>
</dbReference>
<dbReference type="PANTHER" id="PTHR11777">
    <property type="entry name" value="ALANYL-TRNA SYNTHETASE"/>
    <property type="match status" value="1"/>
</dbReference>
<evidence type="ECO:0000256" key="6">
    <source>
        <dbReference type="ARBA" id="ARBA00022741"/>
    </source>
</evidence>
<dbReference type="OrthoDB" id="9803884at2"/>
<evidence type="ECO:0000256" key="4">
    <source>
        <dbReference type="ARBA" id="ARBA00022598"/>
    </source>
</evidence>
<dbReference type="SUPFAM" id="SSF50447">
    <property type="entry name" value="Translation proteins"/>
    <property type="match status" value="1"/>
</dbReference>
<dbReference type="PROSITE" id="PS50860">
    <property type="entry name" value="AA_TRNA_LIGASE_II_ALA"/>
    <property type="match status" value="1"/>
</dbReference>
<dbReference type="FunFam" id="3.30.930.10:FF:000004">
    <property type="entry name" value="Alanine--tRNA ligase"/>
    <property type="match status" value="1"/>
</dbReference>
<dbReference type="FunFam" id="3.30.980.10:FF:000004">
    <property type="entry name" value="Alanine--tRNA ligase, cytoplasmic"/>
    <property type="match status" value="1"/>
</dbReference>
<keyword evidence="12" id="KW-0963">Cytoplasm</keyword>
<evidence type="ECO:0000256" key="13">
    <source>
        <dbReference type="SAM" id="MobiDB-lite"/>
    </source>
</evidence>
<evidence type="ECO:0000256" key="10">
    <source>
        <dbReference type="ARBA" id="ARBA00022917"/>
    </source>
</evidence>
<dbReference type="HAMAP" id="MF_00036_B">
    <property type="entry name" value="Ala_tRNA_synth_B"/>
    <property type="match status" value="1"/>
</dbReference>
<reference evidence="15 16" key="1">
    <citation type="submission" date="2016-10" db="EMBL/GenBank/DDBJ databases">
        <authorList>
            <person name="de Groot N.N."/>
        </authorList>
    </citation>
    <scope>NUCLEOTIDE SEQUENCE [LARGE SCALE GENOMIC DNA]</scope>
    <source>
        <strain evidence="15 16">DSM 25584</strain>
    </source>
</reference>
<dbReference type="Gene3D" id="2.40.30.130">
    <property type="match status" value="1"/>
</dbReference>
<dbReference type="STRING" id="1082479.SAMN05216241_103272"/>
<feature type="region of interest" description="Disordered" evidence="13">
    <location>
        <begin position="845"/>
        <end position="869"/>
    </location>
</feature>
<feature type="binding site" evidence="12">
    <location>
        <position position="677"/>
    </location>
    <ligand>
        <name>Zn(2+)</name>
        <dbReference type="ChEBI" id="CHEBI:29105"/>
    </ligand>
</feature>
<comment type="subcellular location">
    <subcellularLocation>
        <location evidence="1 12">Cytoplasm</location>
    </subcellularLocation>
</comment>
<dbReference type="FunFam" id="3.10.310.40:FF:000001">
    <property type="entry name" value="Alanine--tRNA ligase"/>
    <property type="match status" value="1"/>
</dbReference>
<comment type="similarity">
    <text evidence="2 12">Belongs to the class-II aminoacyl-tRNA synthetase family.</text>
</comment>
<evidence type="ECO:0000256" key="2">
    <source>
        <dbReference type="ARBA" id="ARBA00008226"/>
    </source>
</evidence>
<name>A0A1G7Q801_9PROT</name>
<evidence type="ECO:0000313" key="16">
    <source>
        <dbReference type="Proteomes" id="UP000199415"/>
    </source>
</evidence>
<dbReference type="EMBL" id="FNCE01000003">
    <property type="protein sequence ID" value="SDF94595.1"/>
    <property type="molecule type" value="Genomic_DNA"/>
</dbReference>
<dbReference type="GO" id="GO:0008270">
    <property type="term" value="F:zinc ion binding"/>
    <property type="evidence" value="ECO:0007669"/>
    <property type="project" value="UniProtKB-UniRule"/>
</dbReference>
<evidence type="ECO:0000256" key="7">
    <source>
        <dbReference type="ARBA" id="ARBA00022833"/>
    </source>
</evidence>
<evidence type="ECO:0000259" key="14">
    <source>
        <dbReference type="PROSITE" id="PS50860"/>
    </source>
</evidence>
<dbReference type="CDD" id="cd00673">
    <property type="entry name" value="AlaRS_core"/>
    <property type="match status" value="1"/>
</dbReference>
<feature type="binding site" evidence="12">
    <location>
        <position position="563"/>
    </location>
    <ligand>
        <name>Zn(2+)</name>
        <dbReference type="ChEBI" id="CHEBI:29105"/>
    </ligand>
</feature>
<dbReference type="InterPro" id="IPR009000">
    <property type="entry name" value="Transl_B-barrel_sf"/>
</dbReference>
<dbReference type="FunFam" id="2.40.30.130:FF:000001">
    <property type="entry name" value="Alanine--tRNA ligase"/>
    <property type="match status" value="1"/>
</dbReference>
<feature type="binding site" evidence="12">
    <location>
        <position position="567"/>
    </location>
    <ligand>
        <name>Zn(2+)</name>
        <dbReference type="ChEBI" id="CHEBI:29105"/>
    </ligand>
</feature>
<comment type="catalytic activity">
    <reaction evidence="12">
        <text>tRNA(Ala) + L-alanine + ATP = L-alanyl-tRNA(Ala) + AMP + diphosphate</text>
        <dbReference type="Rhea" id="RHEA:12540"/>
        <dbReference type="Rhea" id="RHEA-COMP:9657"/>
        <dbReference type="Rhea" id="RHEA-COMP:9923"/>
        <dbReference type="ChEBI" id="CHEBI:30616"/>
        <dbReference type="ChEBI" id="CHEBI:33019"/>
        <dbReference type="ChEBI" id="CHEBI:57972"/>
        <dbReference type="ChEBI" id="CHEBI:78442"/>
        <dbReference type="ChEBI" id="CHEBI:78497"/>
        <dbReference type="ChEBI" id="CHEBI:456215"/>
        <dbReference type="EC" id="6.1.1.7"/>
    </reaction>
</comment>
<dbReference type="Pfam" id="PF02272">
    <property type="entry name" value="DHHA1"/>
    <property type="match status" value="1"/>
</dbReference>
<dbReference type="PRINTS" id="PR00980">
    <property type="entry name" value="TRNASYNTHALA"/>
</dbReference>
<evidence type="ECO:0000256" key="8">
    <source>
        <dbReference type="ARBA" id="ARBA00022840"/>
    </source>
</evidence>
<keyword evidence="16" id="KW-1185">Reference proteome</keyword>
<keyword evidence="10 12" id="KW-0648">Protein biosynthesis</keyword>
<dbReference type="InterPro" id="IPR045864">
    <property type="entry name" value="aa-tRNA-synth_II/BPL/LPL"/>
</dbReference>
<dbReference type="Gene3D" id="3.10.310.40">
    <property type="match status" value="1"/>
</dbReference>
<comment type="cofactor">
    <cofactor evidence="12">
        <name>Zn(2+)</name>
        <dbReference type="ChEBI" id="CHEBI:29105"/>
    </cofactor>
    <text evidence="12">Binds 1 zinc ion per subunit.</text>
</comment>
<dbReference type="SUPFAM" id="SSF55681">
    <property type="entry name" value="Class II aaRS and biotin synthetases"/>
    <property type="match status" value="1"/>
</dbReference>
<dbReference type="PANTHER" id="PTHR11777:SF9">
    <property type="entry name" value="ALANINE--TRNA LIGASE, CYTOPLASMIC"/>
    <property type="match status" value="1"/>
</dbReference>
<dbReference type="InterPro" id="IPR003156">
    <property type="entry name" value="DHHA1_dom"/>
</dbReference>
<dbReference type="NCBIfam" id="TIGR00344">
    <property type="entry name" value="alaS"/>
    <property type="match status" value="1"/>
</dbReference>
<dbReference type="GO" id="GO:0005524">
    <property type="term" value="F:ATP binding"/>
    <property type="evidence" value="ECO:0007669"/>
    <property type="project" value="UniProtKB-UniRule"/>
</dbReference>